<reference evidence="1" key="1">
    <citation type="submission" date="2022-06" db="EMBL/GenBank/DDBJ databases">
        <authorList>
            <person name="Legras J.-L."/>
            <person name="Devillers H."/>
            <person name="Grondin C."/>
        </authorList>
    </citation>
    <scope>NUCLEOTIDE SEQUENCE</scope>
    <source>
        <strain evidence="1">CLIB 1444</strain>
    </source>
</reference>
<evidence type="ECO:0000313" key="1">
    <source>
        <dbReference type="EMBL" id="CAH6721321.1"/>
    </source>
</evidence>
<organism evidence="1 2">
    <name type="scientific">[Candida] jaroonii</name>
    <dbReference type="NCBI Taxonomy" id="467808"/>
    <lineage>
        <taxon>Eukaryota</taxon>
        <taxon>Fungi</taxon>
        <taxon>Dikarya</taxon>
        <taxon>Ascomycota</taxon>
        <taxon>Saccharomycotina</taxon>
        <taxon>Pichiomycetes</taxon>
        <taxon>Debaryomycetaceae</taxon>
        <taxon>Yamadazyma</taxon>
    </lineage>
</organism>
<keyword evidence="2" id="KW-1185">Reference proteome</keyword>
<name>A0ACA9Y917_9ASCO</name>
<dbReference type="Proteomes" id="UP001152531">
    <property type="component" value="Unassembled WGS sequence"/>
</dbReference>
<gene>
    <name evidence="1" type="ORF">CLIB1444_05S08482</name>
</gene>
<protein>
    <submittedName>
        <fullName evidence="1">Transcriptional regulator Gzf3p</fullName>
    </submittedName>
</protein>
<proteinExistence type="predicted"/>
<comment type="caution">
    <text evidence="1">The sequence shown here is derived from an EMBL/GenBank/DDBJ whole genome shotgun (WGS) entry which is preliminary data.</text>
</comment>
<dbReference type="EMBL" id="CALSDN010000005">
    <property type="protein sequence ID" value="CAH6721321.1"/>
    <property type="molecule type" value="Genomic_DNA"/>
</dbReference>
<evidence type="ECO:0000313" key="2">
    <source>
        <dbReference type="Proteomes" id="UP001152531"/>
    </source>
</evidence>
<accession>A0ACA9Y917</accession>
<sequence>MGGNLGPTVIDTKNSNLLPKIQMNGTVNSYQGQPVPQGQSQSPDSQSQKGAEQPGQQGPQGPATDSTGIQGPPRVPGQTSSSQIHSQGQIQMQSQGLSHPNAKTTTQVNNGTTTTKTNIASPVCHNCKTQTTPLWRRDETGQVLCNACGLFLKLHGRPRPISLKTDTIKSRNRIKQSNSNSQKSSAPNTPKLESKDKKSPKLKKLNYNHNLQNGNHPVQPLHYPSSTPTQFAPGLQRITSPLLLSNTSSISNSRSSNIMQAAGTLENMSGSSDLGPSATFKKFQSNSPISLMSHPTPATTPSSVANIKKENSPIFSTPSSALNYPRPINSPSFGPQYHLTNNSNNSASKTPETLPPIQQLDSVKPNLPHIANLTDINGVSLTNNFPKPHVSQPIMSTSASIPSNPPHPAASSNPSQHGNSGQLPQTNSSNTSSNSVPPQPSNLPNPGDNNSNGHHNGDEVTLLKTRISELELVNDLYRTRIMELEAMEQAARLRENSIRKRLDEVMNENKRQRLE</sequence>